<dbReference type="InterPro" id="IPR020923">
    <property type="entry name" value="DNA_ligase_B"/>
</dbReference>
<keyword evidence="1 7" id="KW-0436">Ligase</keyword>
<dbReference type="PROSITE" id="PS01056">
    <property type="entry name" value="DNA_LIGASE_N2"/>
    <property type="match status" value="1"/>
</dbReference>
<dbReference type="SMART" id="SM00532">
    <property type="entry name" value="LIGANc"/>
    <property type="match status" value="1"/>
</dbReference>
<dbReference type="Gene3D" id="1.10.287.610">
    <property type="entry name" value="Helix hairpin bin"/>
    <property type="match status" value="1"/>
</dbReference>
<evidence type="ECO:0000259" key="9">
    <source>
        <dbReference type="SMART" id="SM00532"/>
    </source>
</evidence>
<evidence type="ECO:0000256" key="1">
    <source>
        <dbReference type="ARBA" id="ARBA00022598"/>
    </source>
</evidence>
<sequence>MLKEMLLPMIGLALFATGAARASDCPAWSPTQAGQELGALHDRLDRWNHAYRVDGQSPVDDAVYDQAQKRLAQWSRCFPAQAPAPLAHLADAGGSTRSPVAQTGLAKLADAAALAAWMRERGNSDLWVQPKVDGVAVTLLYMDGQLRQATSRGDGIRGSDWLARARRIDAIPKHLPHAPARVVLQGEIYWRRPGHVQASDGGANARSAAAGALARDTLDADTAAQIGLFVWDWPSGPADMPARLAGLAAMGLADSVTYTRPAASLDDVRRQREQWYRGAMPFAADGTVVRQGRRPPANAWEAVPPDWAVAWKYPAASALAEVRAVVFTIGRSGRITPVLELVPVQLDDHRVQRVSVGSLQRWRQLDIRPGDQIELALAGLTIPRLQSVVWRTQQRAVVTPPDPQAYGRLSCWRAVPGCEQQFRARLLWLGGKQGLQMDGLGADTWQALIDAGLIHGLLDWMKLTPAQLATVPGFGSTRAAAVAQTFAEARDRPFARWLRALGVPVDSAAGASSDWTALSHRDADDWQSLDGIGAGRADQLVEFFSHPDIRALAARLQAAGVEGF</sequence>
<dbReference type="RefSeq" id="WP_377328997.1">
    <property type="nucleotide sequence ID" value="NZ_JBHSNG010000022.1"/>
</dbReference>
<evidence type="ECO:0000256" key="5">
    <source>
        <dbReference type="ARBA" id="ARBA00023204"/>
    </source>
</evidence>
<dbReference type="Gene3D" id="2.40.50.140">
    <property type="entry name" value="Nucleic acid-binding proteins"/>
    <property type="match status" value="1"/>
</dbReference>
<comment type="function">
    <text evidence="7">Catalyzes the formation of phosphodiester linkages between 5'-phosphoryl and 3'-hydroxyl groups in double-stranded DNA using NAD as a coenzyme and as the energy source for the reaction.</text>
</comment>
<keyword evidence="11" id="KW-1185">Reference proteome</keyword>
<keyword evidence="4 7" id="KW-0520">NAD</keyword>
<dbReference type="GO" id="GO:0003911">
    <property type="term" value="F:DNA ligase (NAD+) activity"/>
    <property type="evidence" value="ECO:0007669"/>
    <property type="project" value="UniProtKB-EC"/>
</dbReference>
<dbReference type="Gene3D" id="3.30.470.30">
    <property type="entry name" value="DNA ligase/mRNA capping enzyme"/>
    <property type="match status" value="1"/>
</dbReference>
<dbReference type="SUPFAM" id="SSF50249">
    <property type="entry name" value="Nucleic acid-binding proteins"/>
    <property type="match status" value="1"/>
</dbReference>
<dbReference type="InterPro" id="IPR004150">
    <property type="entry name" value="NAD_DNA_ligase_OB"/>
</dbReference>
<comment type="similarity">
    <text evidence="7">Belongs to the NAD-dependent DNA ligase family. LigB subfamily.</text>
</comment>
<organism evidence="10 11">
    <name type="scientific">Rhodanobacter terrae</name>
    <dbReference type="NCBI Taxonomy" id="418647"/>
    <lineage>
        <taxon>Bacteria</taxon>
        <taxon>Pseudomonadati</taxon>
        <taxon>Pseudomonadota</taxon>
        <taxon>Gammaproteobacteria</taxon>
        <taxon>Lysobacterales</taxon>
        <taxon>Rhodanobacteraceae</taxon>
        <taxon>Rhodanobacter</taxon>
    </lineage>
</organism>
<accession>A0ABW0T0P7</accession>
<dbReference type="NCBIfam" id="NF005987">
    <property type="entry name" value="PRK08097.1"/>
    <property type="match status" value="1"/>
</dbReference>
<feature type="domain" description="NAD-dependent DNA ligase N-terminal" evidence="9">
    <location>
        <begin position="32"/>
        <end position="434"/>
    </location>
</feature>
<keyword evidence="8" id="KW-0732">Signal</keyword>
<evidence type="ECO:0000313" key="11">
    <source>
        <dbReference type="Proteomes" id="UP001596111"/>
    </source>
</evidence>
<dbReference type="SUPFAM" id="SSF47781">
    <property type="entry name" value="RuvA domain 2-like"/>
    <property type="match status" value="1"/>
</dbReference>
<dbReference type="EMBL" id="JBHSNG010000022">
    <property type="protein sequence ID" value="MFC5582682.1"/>
    <property type="molecule type" value="Genomic_DNA"/>
</dbReference>
<gene>
    <name evidence="7 10" type="primary">ligB</name>
    <name evidence="10" type="ORF">ACFPPB_16300</name>
</gene>
<feature type="active site" description="N6-AMP-lysine intermediate" evidence="7">
    <location>
        <position position="131"/>
    </location>
</feature>
<evidence type="ECO:0000313" key="10">
    <source>
        <dbReference type="EMBL" id="MFC5582682.1"/>
    </source>
</evidence>
<protein>
    <recommendedName>
        <fullName evidence="7">DNA ligase B</fullName>
        <ecNumber evidence="7">6.5.1.2</ecNumber>
    </recommendedName>
    <alternativeName>
        <fullName evidence="7">Polydeoxyribonucleotide synthase [NAD(+)] B</fullName>
    </alternativeName>
</protein>
<dbReference type="InterPro" id="IPR010994">
    <property type="entry name" value="RuvA_2-like"/>
</dbReference>
<dbReference type="Pfam" id="PF03120">
    <property type="entry name" value="OB_DNA_ligase"/>
    <property type="match status" value="1"/>
</dbReference>
<comment type="catalytic activity">
    <reaction evidence="6 7">
        <text>NAD(+) + (deoxyribonucleotide)n-3'-hydroxyl + 5'-phospho-(deoxyribonucleotide)m = (deoxyribonucleotide)n+m + AMP + beta-nicotinamide D-nucleotide.</text>
        <dbReference type="EC" id="6.5.1.2"/>
    </reaction>
</comment>
<dbReference type="HAMAP" id="MF_01587">
    <property type="entry name" value="DNA_ligase_B"/>
    <property type="match status" value="1"/>
</dbReference>
<proteinExistence type="inferred from homology"/>
<dbReference type="PANTHER" id="PTHR47810">
    <property type="entry name" value="DNA LIGASE"/>
    <property type="match status" value="1"/>
</dbReference>
<evidence type="ECO:0000256" key="4">
    <source>
        <dbReference type="ARBA" id="ARBA00023027"/>
    </source>
</evidence>
<keyword evidence="3 7" id="KW-0227">DNA damage</keyword>
<dbReference type="SUPFAM" id="SSF56091">
    <property type="entry name" value="DNA ligase/mRNA capping enzyme, catalytic domain"/>
    <property type="match status" value="1"/>
</dbReference>
<dbReference type="Gene3D" id="1.10.150.20">
    <property type="entry name" value="5' to 3' exonuclease, C-terminal subdomain"/>
    <property type="match status" value="2"/>
</dbReference>
<dbReference type="InterPro" id="IPR033136">
    <property type="entry name" value="DNA_ligase_CS"/>
</dbReference>
<reference evidence="11" key="1">
    <citation type="journal article" date="2019" name="Int. J. Syst. Evol. Microbiol.">
        <title>The Global Catalogue of Microorganisms (GCM) 10K type strain sequencing project: providing services to taxonomists for standard genome sequencing and annotation.</title>
        <authorList>
            <consortium name="The Broad Institute Genomics Platform"/>
            <consortium name="The Broad Institute Genome Sequencing Center for Infectious Disease"/>
            <person name="Wu L."/>
            <person name="Ma J."/>
        </authorList>
    </citation>
    <scope>NUCLEOTIDE SEQUENCE [LARGE SCALE GENOMIC DNA]</scope>
    <source>
        <strain evidence="11">CGMCC 1.13587</strain>
    </source>
</reference>
<evidence type="ECO:0000256" key="3">
    <source>
        <dbReference type="ARBA" id="ARBA00022763"/>
    </source>
</evidence>
<dbReference type="InterPro" id="IPR050326">
    <property type="entry name" value="NAD_dep_DNA_ligaseB"/>
</dbReference>
<keyword evidence="2 7" id="KW-0235">DNA replication</keyword>
<evidence type="ECO:0000256" key="7">
    <source>
        <dbReference type="HAMAP-Rule" id="MF_01587"/>
    </source>
</evidence>
<dbReference type="Proteomes" id="UP001596111">
    <property type="component" value="Unassembled WGS sequence"/>
</dbReference>
<dbReference type="Pfam" id="PF01653">
    <property type="entry name" value="DNA_ligase_aden"/>
    <property type="match status" value="1"/>
</dbReference>
<dbReference type="InterPro" id="IPR013839">
    <property type="entry name" value="DNAligase_adenylation"/>
</dbReference>
<feature type="signal peptide" evidence="8">
    <location>
        <begin position="1"/>
        <end position="22"/>
    </location>
</feature>
<comment type="caution">
    <text evidence="10">The sequence shown here is derived from an EMBL/GenBank/DDBJ whole genome shotgun (WGS) entry which is preliminary data.</text>
</comment>
<dbReference type="InterPro" id="IPR013840">
    <property type="entry name" value="DNAligase_N"/>
</dbReference>
<evidence type="ECO:0000256" key="8">
    <source>
        <dbReference type="SAM" id="SignalP"/>
    </source>
</evidence>
<dbReference type="PANTHER" id="PTHR47810:SF1">
    <property type="entry name" value="DNA LIGASE B"/>
    <property type="match status" value="1"/>
</dbReference>
<dbReference type="EC" id="6.5.1.2" evidence="7"/>
<feature type="chain" id="PRO_5046989796" description="DNA ligase B" evidence="8">
    <location>
        <begin position="23"/>
        <end position="564"/>
    </location>
</feature>
<evidence type="ECO:0000256" key="2">
    <source>
        <dbReference type="ARBA" id="ARBA00022705"/>
    </source>
</evidence>
<dbReference type="InterPro" id="IPR012340">
    <property type="entry name" value="NA-bd_OB-fold"/>
</dbReference>
<evidence type="ECO:0000256" key="6">
    <source>
        <dbReference type="ARBA" id="ARBA00034005"/>
    </source>
</evidence>
<name>A0ABW0T0P7_9GAMM</name>
<keyword evidence="5 7" id="KW-0234">DNA repair</keyword>